<organism evidence="8 9">
    <name type="scientific">Lutimaribacter marinistellae</name>
    <dbReference type="NCBI Taxonomy" id="1820329"/>
    <lineage>
        <taxon>Bacteria</taxon>
        <taxon>Pseudomonadati</taxon>
        <taxon>Pseudomonadota</taxon>
        <taxon>Alphaproteobacteria</taxon>
        <taxon>Rhodobacterales</taxon>
        <taxon>Roseobacteraceae</taxon>
        <taxon>Lutimaribacter</taxon>
    </lineage>
</organism>
<feature type="transmembrane region" description="Helical" evidence="6">
    <location>
        <begin position="249"/>
        <end position="268"/>
    </location>
</feature>
<proteinExistence type="inferred from homology"/>
<comment type="similarity">
    <text evidence="2">Belongs to the EamA transporter family.</text>
</comment>
<feature type="transmembrane region" description="Helical" evidence="6">
    <location>
        <begin position="219"/>
        <end position="237"/>
    </location>
</feature>
<feature type="transmembrane region" description="Helical" evidence="6">
    <location>
        <begin position="46"/>
        <end position="67"/>
    </location>
</feature>
<evidence type="ECO:0000256" key="5">
    <source>
        <dbReference type="ARBA" id="ARBA00023136"/>
    </source>
</evidence>
<evidence type="ECO:0000259" key="7">
    <source>
        <dbReference type="Pfam" id="PF00892"/>
    </source>
</evidence>
<feature type="transmembrane region" description="Helical" evidence="6">
    <location>
        <begin position="105"/>
        <end position="123"/>
    </location>
</feature>
<feature type="transmembrane region" description="Helical" evidence="6">
    <location>
        <begin position="130"/>
        <end position="149"/>
    </location>
</feature>
<dbReference type="InterPro" id="IPR050638">
    <property type="entry name" value="AA-Vitamin_Transporters"/>
</dbReference>
<sequence length="308" mass="32092">MDPSTNQDGPATSHALAAFGVLFASVCFGIVPYFSRGLTEQGVAPYAVAFYRYIIAAVLLLPALVIHRGAWREILWGLAAGAIMGLGWIGYVTALETLPASTVGVLYMTYPVFTLLIAWAFFADAPTRRALLASGLIVVAAVIAGSPTSVPPEHFGTLLISLAAPFGFGFGICVLVYRLSRIGSLARMASVSLGSVLGLSPLVLSADPATLVPVDGTDWFLILGIGVVTAIVPQLIYTICSPVIGASRTAVIGSIELPTMFAVGVLAFGETITLPQAVACALVLGAIGLTRSRTTRTINTVIAREPKD</sequence>
<protein>
    <submittedName>
        <fullName evidence="8">DMT family transporter</fullName>
    </submittedName>
</protein>
<feature type="transmembrane region" description="Helical" evidence="6">
    <location>
        <begin position="12"/>
        <end position="34"/>
    </location>
</feature>
<keyword evidence="5 6" id="KW-0472">Membrane</keyword>
<evidence type="ECO:0000256" key="6">
    <source>
        <dbReference type="SAM" id="Phobius"/>
    </source>
</evidence>
<dbReference type="SUPFAM" id="SSF103481">
    <property type="entry name" value="Multidrug resistance efflux transporter EmrE"/>
    <property type="match status" value="2"/>
</dbReference>
<name>A0ABV7TL02_9RHOB</name>
<evidence type="ECO:0000256" key="1">
    <source>
        <dbReference type="ARBA" id="ARBA00004141"/>
    </source>
</evidence>
<evidence type="ECO:0000256" key="3">
    <source>
        <dbReference type="ARBA" id="ARBA00022692"/>
    </source>
</evidence>
<keyword evidence="3 6" id="KW-0812">Transmembrane</keyword>
<reference evidence="9" key="1">
    <citation type="journal article" date="2019" name="Int. J. Syst. Evol. Microbiol.">
        <title>The Global Catalogue of Microorganisms (GCM) 10K type strain sequencing project: providing services to taxonomists for standard genome sequencing and annotation.</title>
        <authorList>
            <consortium name="The Broad Institute Genomics Platform"/>
            <consortium name="The Broad Institute Genome Sequencing Center for Infectious Disease"/>
            <person name="Wu L."/>
            <person name="Ma J."/>
        </authorList>
    </citation>
    <scope>NUCLEOTIDE SEQUENCE [LARGE SCALE GENOMIC DNA]</scope>
    <source>
        <strain evidence="9">KCTC 42911</strain>
    </source>
</reference>
<feature type="transmembrane region" description="Helical" evidence="6">
    <location>
        <begin position="155"/>
        <end position="177"/>
    </location>
</feature>
<dbReference type="InterPro" id="IPR037185">
    <property type="entry name" value="EmrE-like"/>
</dbReference>
<evidence type="ECO:0000313" key="8">
    <source>
        <dbReference type="EMBL" id="MFC3616297.1"/>
    </source>
</evidence>
<comment type="caution">
    <text evidence="8">The sequence shown here is derived from an EMBL/GenBank/DDBJ whole genome shotgun (WGS) entry which is preliminary data.</text>
</comment>
<gene>
    <name evidence="8" type="ORF">ACFORG_21350</name>
</gene>
<dbReference type="InterPro" id="IPR000620">
    <property type="entry name" value="EamA_dom"/>
</dbReference>
<feature type="transmembrane region" description="Helical" evidence="6">
    <location>
        <begin position="74"/>
        <end position="93"/>
    </location>
</feature>
<keyword evidence="4 6" id="KW-1133">Transmembrane helix</keyword>
<comment type="subcellular location">
    <subcellularLocation>
        <location evidence="1">Membrane</location>
        <topology evidence="1">Multi-pass membrane protein</topology>
    </subcellularLocation>
</comment>
<feature type="transmembrane region" description="Helical" evidence="6">
    <location>
        <begin position="184"/>
        <end position="204"/>
    </location>
</feature>
<dbReference type="Pfam" id="PF00892">
    <property type="entry name" value="EamA"/>
    <property type="match status" value="1"/>
</dbReference>
<feature type="transmembrane region" description="Helical" evidence="6">
    <location>
        <begin position="274"/>
        <end position="290"/>
    </location>
</feature>
<dbReference type="RefSeq" id="WP_386737602.1">
    <property type="nucleotide sequence ID" value="NZ_JBHRXI010000048.1"/>
</dbReference>
<evidence type="ECO:0000256" key="4">
    <source>
        <dbReference type="ARBA" id="ARBA00022989"/>
    </source>
</evidence>
<dbReference type="EMBL" id="JBHRXI010000048">
    <property type="protein sequence ID" value="MFC3616297.1"/>
    <property type="molecule type" value="Genomic_DNA"/>
</dbReference>
<feature type="domain" description="EamA" evidence="7">
    <location>
        <begin position="17"/>
        <end position="143"/>
    </location>
</feature>
<evidence type="ECO:0000313" key="9">
    <source>
        <dbReference type="Proteomes" id="UP001595629"/>
    </source>
</evidence>
<dbReference type="Proteomes" id="UP001595629">
    <property type="component" value="Unassembled WGS sequence"/>
</dbReference>
<dbReference type="PANTHER" id="PTHR32322">
    <property type="entry name" value="INNER MEMBRANE TRANSPORTER"/>
    <property type="match status" value="1"/>
</dbReference>
<dbReference type="PANTHER" id="PTHR32322:SF2">
    <property type="entry name" value="EAMA DOMAIN-CONTAINING PROTEIN"/>
    <property type="match status" value="1"/>
</dbReference>
<keyword evidence="9" id="KW-1185">Reference proteome</keyword>
<evidence type="ECO:0000256" key="2">
    <source>
        <dbReference type="ARBA" id="ARBA00007362"/>
    </source>
</evidence>
<accession>A0ABV7TL02</accession>